<dbReference type="Proteomes" id="UP000198619">
    <property type="component" value="Unassembled WGS sequence"/>
</dbReference>
<proteinExistence type="predicted"/>
<dbReference type="GO" id="GO:0004803">
    <property type="term" value="F:transposase activity"/>
    <property type="evidence" value="ECO:0007669"/>
    <property type="project" value="InterPro"/>
</dbReference>
<accession>A0A1I0X6E3</accession>
<evidence type="ECO:0000259" key="1">
    <source>
        <dbReference type="Pfam" id="PF01548"/>
    </source>
</evidence>
<dbReference type="OrthoDB" id="9811278at2"/>
<dbReference type="PANTHER" id="PTHR33055:SF15">
    <property type="entry name" value="TRANSPOSASE-RELATED"/>
    <property type="match status" value="1"/>
</dbReference>
<dbReference type="InterPro" id="IPR047650">
    <property type="entry name" value="Transpos_IS110"/>
</dbReference>
<dbReference type="PANTHER" id="PTHR33055">
    <property type="entry name" value="TRANSPOSASE FOR INSERTION SEQUENCE ELEMENT IS1111A"/>
    <property type="match status" value="1"/>
</dbReference>
<dbReference type="STRING" id="84698.SAMN04488528_1007103"/>
<dbReference type="AlphaFoldDB" id="A0A1I0X6E3"/>
<keyword evidence="4" id="KW-1185">Reference proteome</keyword>
<evidence type="ECO:0000259" key="2">
    <source>
        <dbReference type="Pfam" id="PF02371"/>
    </source>
</evidence>
<dbReference type="GO" id="GO:0003677">
    <property type="term" value="F:DNA binding"/>
    <property type="evidence" value="ECO:0007669"/>
    <property type="project" value="InterPro"/>
</dbReference>
<protein>
    <submittedName>
        <fullName evidence="3">Transposase</fullName>
    </submittedName>
</protein>
<dbReference type="Pfam" id="PF02371">
    <property type="entry name" value="Transposase_20"/>
    <property type="match status" value="1"/>
</dbReference>
<feature type="domain" description="Transposase IS116/IS110/IS902 C-terminal" evidence="2">
    <location>
        <begin position="285"/>
        <end position="362"/>
    </location>
</feature>
<sequence>MAAFTYNLTIGIDVSAEFSYIAIIEPNGNVYKKVFKINHDLKGFNYLVQEIKKAEKDLSSKPAIFMESTGVYHIALFHYLKKFFNDVFIINPLITNSNKNSSIRKVKNDKKDAISIAHIGKFQNIKYSTDIDLDYYLLKSLVREYYKLRDDCSQYKKRLSADLRVIFPNYNTIFRNSNSKTSLAILNKYPSPLLIVKAPKDNIIDLLRDNARRSNEWCENIYLKLISVAEEAMAIGVDLDKLSIKIRANISLIKAINLEIKSLLESINNLIDSDELNSDIKENISLLKTIPGIGILTAITLVAEIGDFRRFKTSKHLVAFLGIDPSINESGNFKGSRNSLSKRGSSIGRRAIYTAALSSIGIKRNGEANNEIILEYYKDKLKTKKPKVALGAIMHKMVRYIFSVIKNKRPYEERHPKIHCRMYLNHTA</sequence>
<dbReference type="InterPro" id="IPR002525">
    <property type="entry name" value="Transp_IS110-like_N"/>
</dbReference>
<organism evidence="3 4">
    <name type="scientific">Clostridium frigidicarnis</name>
    <dbReference type="NCBI Taxonomy" id="84698"/>
    <lineage>
        <taxon>Bacteria</taxon>
        <taxon>Bacillati</taxon>
        <taxon>Bacillota</taxon>
        <taxon>Clostridia</taxon>
        <taxon>Eubacteriales</taxon>
        <taxon>Clostridiaceae</taxon>
        <taxon>Clostridium</taxon>
    </lineage>
</organism>
<dbReference type="InterPro" id="IPR003346">
    <property type="entry name" value="Transposase_20"/>
</dbReference>
<gene>
    <name evidence="3" type="ORF">SAMN04488528_1007103</name>
</gene>
<name>A0A1I0X6E3_9CLOT</name>
<evidence type="ECO:0000313" key="3">
    <source>
        <dbReference type="EMBL" id="SFA96491.1"/>
    </source>
</evidence>
<dbReference type="GO" id="GO:0006313">
    <property type="term" value="P:DNA transposition"/>
    <property type="evidence" value="ECO:0007669"/>
    <property type="project" value="InterPro"/>
</dbReference>
<reference evidence="3 4" key="1">
    <citation type="submission" date="2016-10" db="EMBL/GenBank/DDBJ databases">
        <authorList>
            <person name="de Groot N.N."/>
        </authorList>
    </citation>
    <scope>NUCLEOTIDE SEQUENCE [LARGE SCALE GENOMIC DNA]</scope>
    <source>
        <strain evidence="3 4">DSM 12271</strain>
    </source>
</reference>
<dbReference type="RefSeq" id="WP_090039802.1">
    <property type="nucleotide sequence ID" value="NZ_FOKI01000007.1"/>
</dbReference>
<dbReference type="NCBIfam" id="NF033542">
    <property type="entry name" value="transpos_IS110"/>
    <property type="match status" value="1"/>
</dbReference>
<dbReference type="EMBL" id="FOKI01000007">
    <property type="protein sequence ID" value="SFA96491.1"/>
    <property type="molecule type" value="Genomic_DNA"/>
</dbReference>
<feature type="domain" description="Transposase IS110-like N-terminal" evidence="1">
    <location>
        <begin position="10"/>
        <end position="168"/>
    </location>
</feature>
<dbReference type="Pfam" id="PF01548">
    <property type="entry name" value="DEDD_Tnp_IS110"/>
    <property type="match status" value="1"/>
</dbReference>
<evidence type="ECO:0000313" key="4">
    <source>
        <dbReference type="Proteomes" id="UP000198619"/>
    </source>
</evidence>